<evidence type="ECO:0000256" key="11">
    <source>
        <dbReference type="SAM" id="MobiDB-lite"/>
    </source>
</evidence>
<organism evidence="13 14">
    <name type="scientific">Roseiconus nitratireducens</name>
    <dbReference type="NCBI Taxonomy" id="2605748"/>
    <lineage>
        <taxon>Bacteria</taxon>
        <taxon>Pseudomonadati</taxon>
        <taxon>Planctomycetota</taxon>
        <taxon>Planctomycetia</taxon>
        <taxon>Pirellulales</taxon>
        <taxon>Pirellulaceae</taxon>
        <taxon>Roseiconus</taxon>
    </lineage>
</organism>
<evidence type="ECO:0000256" key="8">
    <source>
        <dbReference type="ARBA" id="ARBA00034923"/>
    </source>
</evidence>
<keyword evidence="3 10" id="KW-0347">Helicase</keyword>
<dbReference type="Proteomes" id="UP000324479">
    <property type="component" value="Unassembled WGS sequence"/>
</dbReference>
<dbReference type="GO" id="GO:0003677">
    <property type="term" value="F:DNA binding"/>
    <property type="evidence" value="ECO:0007669"/>
    <property type="project" value="InterPro"/>
</dbReference>
<sequence length="848" mass="93039">MSTELAEGVQNAGDVFSDLTLPPLVVRASAGTGKTYRLTGRLLQILFQGAAPETVLATTFTRKAAGEILDRILSSLAAASDPEQPEALQTLRQQVGIDSLSNRACLQLLKKLVSEIHRVRICTLDSLFTQLAKAFPFELQLPPAWRLTDEIEEEWLRERAVGAVVSSLGPSELSTLLAMLSKGETKRSVAWELLQVVSGAYTLSRQAGEEAWNDLQAPTQPDDVILSRAAAAFRQCDPPQKTVRKKLDAMADLLDARDFDSLTCETLIKNYATARRTGEVTKLGRSVLPDGLDEALGTLYAAARSATLAVLAAQNGATGELLALYDRHATQLKQSLRLLGFDDVAVRLAGQFSGVDGPTLSRRMDGSIDHVLLDEFQDTSPAQWQVLRPFAVRAAEQSSEQSSGNRDPDEPAGRSFFCVGDTKQAIYGWRGGVAEIFDAVCEQLPGVQTVEQNVSFRSSPIIMDAVNAAFGHLSRHALADQADGDSADKSVDEGRAIRAFTEQFPKHSASDPSLPGYVRMETCRAIEGRDSAQKNLACFRLAAERIAELHRACPEKSVGVLTRTNQAVAQLIYLLEQLEVDVSQEGGNPLTDSAAVELVLSALMMSEHPADGRWAYHVANSPLGASETLNARYVRDLVTEWGIARAVHQLAAMVAPVCDQRDATRLKQLVQLAIAYEPNATPRLSDFVRMVRQKRVERPRAAAVRVMTVHQSKGLEFDAVFLPELDGGLSGRPPLCVADRPELVAPPRGMSRYLTSQAWHFLDPRWRRAFGEDTAGRMTESLCLLYVAMTRSRQALYLVAPPFKPEDKKPSALLYCGWNCDADCRAEETLLYETGVPRWWMPTERGRN</sequence>
<evidence type="ECO:0000256" key="7">
    <source>
        <dbReference type="ARBA" id="ARBA00034808"/>
    </source>
</evidence>
<dbReference type="GO" id="GO:0000725">
    <property type="term" value="P:recombinational repair"/>
    <property type="evidence" value="ECO:0007669"/>
    <property type="project" value="TreeGrafter"/>
</dbReference>
<comment type="caution">
    <text evidence="13">The sequence shown here is derived from an EMBL/GenBank/DDBJ whole genome shotgun (WGS) entry which is preliminary data.</text>
</comment>
<dbReference type="GO" id="GO:0016887">
    <property type="term" value="F:ATP hydrolysis activity"/>
    <property type="evidence" value="ECO:0007669"/>
    <property type="project" value="RHEA"/>
</dbReference>
<dbReference type="PANTHER" id="PTHR11070">
    <property type="entry name" value="UVRD / RECB / PCRA DNA HELICASE FAMILY MEMBER"/>
    <property type="match status" value="1"/>
</dbReference>
<keyword evidence="1 10" id="KW-0547">Nucleotide-binding</keyword>
<gene>
    <name evidence="13" type="ORF">FYK55_13220</name>
</gene>
<dbReference type="SUPFAM" id="SSF52540">
    <property type="entry name" value="P-loop containing nucleoside triphosphate hydrolases"/>
    <property type="match status" value="1"/>
</dbReference>
<dbReference type="PROSITE" id="PS51198">
    <property type="entry name" value="UVRD_HELICASE_ATP_BIND"/>
    <property type="match status" value="1"/>
</dbReference>
<evidence type="ECO:0000256" key="4">
    <source>
        <dbReference type="ARBA" id="ARBA00022840"/>
    </source>
</evidence>
<protein>
    <recommendedName>
        <fullName evidence="7">DNA 3'-5' helicase</fullName>
        <ecNumber evidence="7">5.6.2.4</ecNumber>
    </recommendedName>
    <alternativeName>
        <fullName evidence="8">DNA 3'-5' helicase II</fullName>
    </alternativeName>
</protein>
<dbReference type="GO" id="GO:0043138">
    <property type="term" value="F:3'-5' DNA helicase activity"/>
    <property type="evidence" value="ECO:0007669"/>
    <property type="project" value="UniProtKB-EC"/>
</dbReference>
<evidence type="ECO:0000256" key="1">
    <source>
        <dbReference type="ARBA" id="ARBA00022741"/>
    </source>
</evidence>
<keyword evidence="2 10" id="KW-0378">Hydrolase</keyword>
<dbReference type="InterPro" id="IPR014017">
    <property type="entry name" value="DNA_helicase_UvrD-like_C"/>
</dbReference>
<proteinExistence type="predicted"/>
<dbReference type="InterPro" id="IPR000212">
    <property type="entry name" value="DNA_helicase_UvrD/REP"/>
</dbReference>
<dbReference type="EMBL" id="VWOX01000006">
    <property type="protein sequence ID" value="KAA5543231.1"/>
    <property type="molecule type" value="Genomic_DNA"/>
</dbReference>
<dbReference type="InterPro" id="IPR014016">
    <property type="entry name" value="UvrD-like_ATP-bd"/>
</dbReference>
<feature type="region of interest" description="Disordered" evidence="11">
    <location>
        <begin position="395"/>
        <end position="414"/>
    </location>
</feature>
<evidence type="ECO:0000256" key="9">
    <source>
        <dbReference type="ARBA" id="ARBA00048988"/>
    </source>
</evidence>
<dbReference type="GO" id="GO:0005524">
    <property type="term" value="F:ATP binding"/>
    <property type="evidence" value="ECO:0007669"/>
    <property type="project" value="UniProtKB-UniRule"/>
</dbReference>
<keyword evidence="4 10" id="KW-0067">ATP-binding</keyword>
<dbReference type="RefSeq" id="WP_150076896.1">
    <property type="nucleotide sequence ID" value="NZ_VWOX01000006.1"/>
</dbReference>
<evidence type="ECO:0000256" key="5">
    <source>
        <dbReference type="ARBA" id="ARBA00023235"/>
    </source>
</evidence>
<comment type="catalytic activity">
    <reaction evidence="9">
        <text>ATP + H2O = ADP + phosphate + H(+)</text>
        <dbReference type="Rhea" id="RHEA:13065"/>
        <dbReference type="ChEBI" id="CHEBI:15377"/>
        <dbReference type="ChEBI" id="CHEBI:15378"/>
        <dbReference type="ChEBI" id="CHEBI:30616"/>
        <dbReference type="ChEBI" id="CHEBI:43474"/>
        <dbReference type="ChEBI" id="CHEBI:456216"/>
        <dbReference type="EC" id="5.6.2.4"/>
    </reaction>
</comment>
<dbReference type="InterPro" id="IPR027417">
    <property type="entry name" value="P-loop_NTPase"/>
</dbReference>
<evidence type="ECO:0000256" key="2">
    <source>
        <dbReference type="ARBA" id="ARBA00022801"/>
    </source>
</evidence>
<dbReference type="GO" id="GO:0033202">
    <property type="term" value="C:DNA helicase complex"/>
    <property type="evidence" value="ECO:0007669"/>
    <property type="project" value="TreeGrafter"/>
</dbReference>
<evidence type="ECO:0000313" key="14">
    <source>
        <dbReference type="Proteomes" id="UP000324479"/>
    </source>
</evidence>
<evidence type="ECO:0000313" key="13">
    <source>
        <dbReference type="EMBL" id="KAA5543231.1"/>
    </source>
</evidence>
<feature type="binding site" evidence="10">
    <location>
        <begin position="28"/>
        <end position="35"/>
    </location>
    <ligand>
        <name>ATP</name>
        <dbReference type="ChEBI" id="CHEBI:30616"/>
    </ligand>
</feature>
<name>A0A5M6D6T2_9BACT</name>
<evidence type="ECO:0000259" key="12">
    <source>
        <dbReference type="PROSITE" id="PS51198"/>
    </source>
</evidence>
<dbReference type="PANTHER" id="PTHR11070:SF2">
    <property type="entry name" value="ATP-DEPENDENT DNA HELICASE SRS2"/>
    <property type="match status" value="1"/>
</dbReference>
<dbReference type="EC" id="5.6.2.4" evidence="7"/>
<reference evidence="13 14" key="1">
    <citation type="submission" date="2019-08" db="EMBL/GenBank/DDBJ databases">
        <authorList>
            <person name="Dhanesh K."/>
            <person name="Kumar G."/>
            <person name="Sasikala C."/>
            <person name="Venkata Ramana C."/>
        </authorList>
    </citation>
    <scope>NUCLEOTIDE SEQUENCE [LARGE SCALE GENOMIC DNA]</scope>
    <source>
        <strain evidence="13 14">JC645</strain>
    </source>
</reference>
<accession>A0A5M6D6T2</accession>
<dbReference type="Gene3D" id="3.40.50.300">
    <property type="entry name" value="P-loop containing nucleotide triphosphate hydrolases"/>
    <property type="match status" value="3"/>
</dbReference>
<dbReference type="Pfam" id="PF00580">
    <property type="entry name" value="UvrD-helicase"/>
    <property type="match status" value="1"/>
</dbReference>
<dbReference type="Pfam" id="PF13361">
    <property type="entry name" value="UvrD_C"/>
    <property type="match status" value="1"/>
</dbReference>
<evidence type="ECO:0000256" key="3">
    <source>
        <dbReference type="ARBA" id="ARBA00022806"/>
    </source>
</evidence>
<dbReference type="GO" id="GO:0005829">
    <property type="term" value="C:cytosol"/>
    <property type="evidence" value="ECO:0007669"/>
    <property type="project" value="TreeGrafter"/>
</dbReference>
<comment type="catalytic activity">
    <reaction evidence="6">
        <text>Couples ATP hydrolysis with the unwinding of duplex DNA by translocating in the 3'-5' direction.</text>
        <dbReference type="EC" id="5.6.2.4"/>
    </reaction>
</comment>
<feature type="compositionally biased region" description="Polar residues" evidence="11">
    <location>
        <begin position="396"/>
        <end position="405"/>
    </location>
</feature>
<feature type="domain" description="UvrD-like helicase ATP-binding" evidence="12">
    <location>
        <begin position="7"/>
        <end position="459"/>
    </location>
</feature>
<dbReference type="AlphaFoldDB" id="A0A5M6D6T2"/>
<keyword evidence="14" id="KW-1185">Reference proteome</keyword>
<evidence type="ECO:0000256" key="10">
    <source>
        <dbReference type="PROSITE-ProRule" id="PRU00560"/>
    </source>
</evidence>
<evidence type="ECO:0000256" key="6">
    <source>
        <dbReference type="ARBA" id="ARBA00034617"/>
    </source>
</evidence>
<keyword evidence="5" id="KW-0413">Isomerase</keyword>